<evidence type="ECO:0000256" key="4">
    <source>
        <dbReference type="RuleBase" id="RU003476"/>
    </source>
</evidence>
<dbReference type="OrthoDB" id="9814308at2"/>
<keyword evidence="3 4" id="KW-0378">Hydrolase</keyword>
<organism evidence="6 7">
    <name type="scientific">Auraticoccus monumenti</name>
    <dbReference type="NCBI Taxonomy" id="675864"/>
    <lineage>
        <taxon>Bacteria</taxon>
        <taxon>Bacillati</taxon>
        <taxon>Actinomycetota</taxon>
        <taxon>Actinomycetes</taxon>
        <taxon>Propionibacteriales</taxon>
        <taxon>Propionibacteriaceae</taxon>
        <taxon>Auraticoccus</taxon>
    </lineage>
</organism>
<evidence type="ECO:0000256" key="3">
    <source>
        <dbReference type="ARBA" id="ARBA00022801"/>
    </source>
</evidence>
<evidence type="ECO:0000313" key="6">
    <source>
        <dbReference type="EMBL" id="SDD20341.1"/>
    </source>
</evidence>
<dbReference type="CDD" id="cd18879">
    <property type="entry name" value="NUDIX_Hydrolase"/>
    <property type="match status" value="1"/>
</dbReference>
<dbReference type="Proteomes" id="UP000198546">
    <property type="component" value="Chromosome i"/>
</dbReference>
<dbReference type="PANTHER" id="PTHR43046:SF16">
    <property type="entry name" value="ADP-RIBOSE PYROPHOSPHATASE YJHB-RELATED"/>
    <property type="match status" value="1"/>
</dbReference>
<comment type="cofactor">
    <cofactor evidence="1">
        <name>Mg(2+)</name>
        <dbReference type="ChEBI" id="CHEBI:18420"/>
    </cofactor>
</comment>
<dbReference type="STRING" id="675864.SAMN04489747_0428"/>
<dbReference type="PRINTS" id="PR00502">
    <property type="entry name" value="NUDIXFAMILY"/>
</dbReference>
<keyword evidence="7" id="KW-1185">Reference proteome</keyword>
<protein>
    <submittedName>
        <fullName evidence="6">ADP-ribose pyrophosphatase YjhB, NUDIX family</fullName>
    </submittedName>
</protein>
<dbReference type="SUPFAM" id="SSF55811">
    <property type="entry name" value="Nudix"/>
    <property type="match status" value="1"/>
</dbReference>
<evidence type="ECO:0000313" key="7">
    <source>
        <dbReference type="Proteomes" id="UP000198546"/>
    </source>
</evidence>
<dbReference type="InterPro" id="IPR000086">
    <property type="entry name" value="NUDIX_hydrolase_dom"/>
</dbReference>
<sequence>MPIPDFITELRTMVGHHRLWLPGVSAVVTDDDGRVLLERRSDNGRWTIPSGILEPGEQPAEGILREITEETGVTARVEELVEVHSEEPVTYANGDVCQFLNLLYRCRHVSGEARVADDESLEVGWFRPEALPAMTAYQLERIERVLGPSGG</sequence>
<proteinExistence type="inferred from homology"/>
<dbReference type="PROSITE" id="PS51462">
    <property type="entry name" value="NUDIX"/>
    <property type="match status" value="1"/>
</dbReference>
<dbReference type="EMBL" id="LT629688">
    <property type="protein sequence ID" value="SDD20341.1"/>
    <property type="molecule type" value="Genomic_DNA"/>
</dbReference>
<dbReference type="Pfam" id="PF00293">
    <property type="entry name" value="NUDIX"/>
    <property type="match status" value="1"/>
</dbReference>
<evidence type="ECO:0000256" key="2">
    <source>
        <dbReference type="ARBA" id="ARBA00005582"/>
    </source>
</evidence>
<comment type="similarity">
    <text evidence="2 4">Belongs to the Nudix hydrolase family.</text>
</comment>
<feature type="domain" description="Nudix hydrolase" evidence="5">
    <location>
        <begin position="19"/>
        <end position="151"/>
    </location>
</feature>
<evidence type="ECO:0000259" key="5">
    <source>
        <dbReference type="PROSITE" id="PS51462"/>
    </source>
</evidence>
<dbReference type="GO" id="GO:0016787">
    <property type="term" value="F:hydrolase activity"/>
    <property type="evidence" value="ECO:0007669"/>
    <property type="project" value="UniProtKB-KW"/>
</dbReference>
<name>A0A1G6SUG6_9ACTN</name>
<dbReference type="Gene3D" id="3.90.79.10">
    <property type="entry name" value="Nucleoside Triphosphate Pyrophosphohydrolase"/>
    <property type="match status" value="1"/>
</dbReference>
<evidence type="ECO:0000256" key="1">
    <source>
        <dbReference type="ARBA" id="ARBA00001946"/>
    </source>
</evidence>
<dbReference type="AlphaFoldDB" id="A0A1G6SUG6"/>
<dbReference type="InterPro" id="IPR015797">
    <property type="entry name" value="NUDIX_hydrolase-like_dom_sf"/>
</dbReference>
<dbReference type="InterPro" id="IPR020084">
    <property type="entry name" value="NUDIX_hydrolase_CS"/>
</dbReference>
<dbReference type="InterPro" id="IPR020476">
    <property type="entry name" value="Nudix_hydrolase"/>
</dbReference>
<dbReference type="PANTHER" id="PTHR43046">
    <property type="entry name" value="GDP-MANNOSE MANNOSYL HYDROLASE"/>
    <property type="match status" value="1"/>
</dbReference>
<accession>A0A1G6SUG6</accession>
<gene>
    <name evidence="6" type="ORF">SAMN04489747_0428</name>
</gene>
<dbReference type="RefSeq" id="WP_090590176.1">
    <property type="nucleotide sequence ID" value="NZ_LT629688.1"/>
</dbReference>
<dbReference type="PROSITE" id="PS00893">
    <property type="entry name" value="NUDIX_BOX"/>
    <property type="match status" value="1"/>
</dbReference>
<reference evidence="6 7" key="1">
    <citation type="submission" date="2016-10" db="EMBL/GenBank/DDBJ databases">
        <authorList>
            <person name="de Groot N.N."/>
        </authorList>
    </citation>
    <scope>NUCLEOTIDE SEQUENCE [LARGE SCALE GENOMIC DNA]</scope>
    <source>
        <strain evidence="6 7">MON 2.2</strain>
    </source>
</reference>